<accession>A0A1G4GAB3</accession>
<evidence type="ECO:0000256" key="1">
    <source>
        <dbReference type="ARBA" id="ARBA00004651"/>
    </source>
</evidence>
<dbReference type="Proteomes" id="UP000178485">
    <property type="component" value="Chromosome i"/>
</dbReference>
<feature type="transmembrane region" description="Helical" evidence="7">
    <location>
        <begin position="381"/>
        <end position="399"/>
    </location>
</feature>
<dbReference type="PANTHER" id="PTHR30250">
    <property type="entry name" value="PST FAMILY PREDICTED COLANIC ACID TRANSPORTER"/>
    <property type="match status" value="1"/>
</dbReference>
<keyword evidence="6 7" id="KW-0472">Membrane</keyword>
<keyword evidence="3" id="KW-1003">Cell membrane</keyword>
<dbReference type="KEGG" id="pmuc:ING2E5A_2698"/>
<evidence type="ECO:0000256" key="2">
    <source>
        <dbReference type="ARBA" id="ARBA00007430"/>
    </source>
</evidence>
<feature type="transmembrane region" description="Helical" evidence="7">
    <location>
        <begin position="287"/>
        <end position="304"/>
    </location>
</feature>
<evidence type="ECO:0000313" key="9">
    <source>
        <dbReference type="Proteomes" id="UP000178485"/>
    </source>
</evidence>
<dbReference type="GO" id="GO:0005886">
    <property type="term" value="C:plasma membrane"/>
    <property type="evidence" value="ECO:0007669"/>
    <property type="project" value="UniProtKB-SubCell"/>
</dbReference>
<evidence type="ECO:0000313" key="8">
    <source>
        <dbReference type="EMBL" id="SCM59494.1"/>
    </source>
</evidence>
<reference evidence="8 9" key="1">
    <citation type="submission" date="2016-08" db="EMBL/GenBank/DDBJ databases">
        <authorList>
            <person name="Seilhamer J.J."/>
        </authorList>
    </citation>
    <scope>NUCLEOTIDE SEQUENCE [LARGE SCALE GENOMIC DNA]</scope>
    <source>
        <strain evidence="8">ING2-E5A</strain>
    </source>
</reference>
<feature type="transmembrane region" description="Helical" evidence="7">
    <location>
        <begin position="324"/>
        <end position="345"/>
    </location>
</feature>
<comment type="similarity">
    <text evidence="2">Belongs to the polysaccharide synthase family.</text>
</comment>
<organism evidence="8 9">
    <name type="scientific">Petrimonas mucosa</name>
    <dbReference type="NCBI Taxonomy" id="1642646"/>
    <lineage>
        <taxon>Bacteria</taxon>
        <taxon>Pseudomonadati</taxon>
        <taxon>Bacteroidota</taxon>
        <taxon>Bacteroidia</taxon>
        <taxon>Bacteroidales</taxon>
        <taxon>Dysgonomonadaceae</taxon>
        <taxon>Petrimonas</taxon>
    </lineage>
</organism>
<dbReference type="InterPro" id="IPR050833">
    <property type="entry name" value="Poly_Biosynth_Transport"/>
</dbReference>
<feature type="transmembrane region" description="Helical" evidence="7">
    <location>
        <begin position="443"/>
        <end position="462"/>
    </location>
</feature>
<feature type="transmembrane region" description="Helical" evidence="7">
    <location>
        <begin position="170"/>
        <end position="188"/>
    </location>
</feature>
<feature type="transmembrane region" description="Helical" evidence="7">
    <location>
        <begin position="111"/>
        <end position="136"/>
    </location>
</feature>
<dbReference type="Pfam" id="PF13440">
    <property type="entry name" value="Polysacc_synt_3"/>
    <property type="match status" value="1"/>
</dbReference>
<gene>
    <name evidence="8" type="primary">tuaB3</name>
    <name evidence="8" type="ORF">ING2E5A_2698</name>
</gene>
<dbReference type="CDD" id="cd13127">
    <property type="entry name" value="MATE_tuaB_like"/>
    <property type="match status" value="1"/>
</dbReference>
<comment type="subcellular location">
    <subcellularLocation>
        <location evidence="1">Cell membrane</location>
        <topology evidence="1">Multi-pass membrane protein</topology>
    </subcellularLocation>
</comment>
<proteinExistence type="inferred from homology"/>
<keyword evidence="9" id="KW-1185">Reference proteome</keyword>
<dbReference type="AlphaFoldDB" id="A0A1G4GAB3"/>
<evidence type="ECO:0000256" key="6">
    <source>
        <dbReference type="ARBA" id="ARBA00023136"/>
    </source>
</evidence>
<evidence type="ECO:0000256" key="5">
    <source>
        <dbReference type="ARBA" id="ARBA00022989"/>
    </source>
</evidence>
<feature type="transmembrane region" description="Helical" evidence="7">
    <location>
        <begin position="12"/>
        <end position="35"/>
    </location>
</feature>
<sequence length="481" mass="53970">MEIRKTLFSGVLYTGISKYIGVLISLLIVAILSRLLSPDDFGIVAVATVLLTFFGLITDLGIAPAVIQNRELTKQDYDNLFSFTFWIALIVAFLFFILAGSIAAYYNARQLVIICRILTLSIFFNTINIVPNALLYKEKEFKFIAKRMILVQIITGGLAVAAALGGGGIFALLINPVLSAILMFIITIRRFPLQVKLTTGVQSLKGIFSYSIYQFLFNVINYFSRNLDKLLIGRFMGMGQLGYYEKSYRLMMLPLQNITHVITPVLHPVLADFQNDMNYLDRSYRKIVRLMAFIALPLSLFLFFSAKELILIVFGNQWEPSVPVFRILSLSVGIQIILSTSGSIFQAAGDTRSLFICGLFSAVTTVSGILAGIFLFRSLEAVAWCIVVTFTINFFQAYLQMYRKTFRLPIGPFFGVLLSPLLLSALIFALFSLKERLLQIDHLLLSLAVNLLLLLFSSAAYLQLCGEYNLLNGIKQLLQRR</sequence>
<evidence type="ECO:0000256" key="7">
    <source>
        <dbReference type="SAM" id="Phobius"/>
    </source>
</evidence>
<feature type="transmembrane region" description="Helical" evidence="7">
    <location>
        <begin position="354"/>
        <end position="375"/>
    </location>
</feature>
<dbReference type="STRING" id="1642646.ING2E5A_2698"/>
<feature type="transmembrane region" description="Helical" evidence="7">
    <location>
        <begin position="148"/>
        <end position="164"/>
    </location>
</feature>
<dbReference type="RefSeq" id="WP_071137775.1">
    <property type="nucleotide sequence ID" value="NZ_LT608328.1"/>
</dbReference>
<dbReference type="PANTHER" id="PTHR30250:SF10">
    <property type="entry name" value="LIPOPOLYSACCHARIDE BIOSYNTHESIS PROTEIN WZXC"/>
    <property type="match status" value="1"/>
</dbReference>
<feature type="transmembrane region" description="Helical" evidence="7">
    <location>
        <begin position="41"/>
        <end position="67"/>
    </location>
</feature>
<keyword evidence="5 7" id="KW-1133">Transmembrane helix</keyword>
<protein>
    <submittedName>
        <fullName evidence="8">Teichuronic acid biosynthesis protein TuaB</fullName>
    </submittedName>
</protein>
<name>A0A1G4GAB3_9BACT</name>
<feature type="transmembrane region" description="Helical" evidence="7">
    <location>
        <begin position="411"/>
        <end position="431"/>
    </location>
</feature>
<dbReference type="EMBL" id="LT608328">
    <property type="protein sequence ID" value="SCM59494.1"/>
    <property type="molecule type" value="Genomic_DNA"/>
</dbReference>
<evidence type="ECO:0000256" key="3">
    <source>
        <dbReference type="ARBA" id="ARBA00022475"/>
    </source>
</evidence>
<evidence type="ECO:0000256" key="4">
    <source>
        <dbReference type="ARBA" id="ARBA00022692"/>
    </source>
</evidence>
<feature type="transmembrane region" description="Helical" evidence="7">
    <location>
        <begin position="79"/>
        <end position="105"/>
    </location>
</feature>
<keyword evidence="4 7" id="KW-0812">Transmembrane</keyword>